<sequence length="93" mass="10768">MKVYSGLIFVRAVQILRYILEQIPADKRVDLPYHFGWPWQWYQLLYSHPFDMQLHFQLPLQGSAVLGHAKIGMAILGKKVGPTLYKATAPIRM</sequence>
<dbReference type="AlphaFoldDB" id="A0A176S7B9"/>
<name>A0A176S7B9_9GAMM</name>
<reference evidence="1 2" key="1">
    <citation type="submission" date="2016-05" db="EMBL/GenBank/DDBJ databases">
        <title>Single-cell genome of chain-forming Candidatus Thiomargarita nelsonii and comparison to other large sulfur-oxidizing bacteria.</title>
        <authorList>
            <person name="Winkel M."/>
            <person name="Salman V."/>
            <person name="Woyke T."/>
            <person name="Schulz-Vogt H."/>
            <person name="Richter M."/>
            <person name="Flood B."/>
            <person name="Bailey J."/>
            <person name="Amann R."/>
            <person name="Mussmann M."/>
        </authorList>
    </citation>
    <scope>NUCLEOTIDE SEQUENCE [LARGE SCALE GENOMIC DNA]</scope>
    <source>
        <strain evidence="1 2">THI036</strain>
    </source>
</reference>
<gene>
    <name evidence="1" type="ORF">THIOM_000359</name>
</gene>
<comment type="caution">
    <text evidence="1">The sequence shown here is derived from an EMBL/GenBank/DDBJ whole genome shotgun (WGS) entry which is preliminary data.</text>
</comment>
<organism evidence="1 2">
    <name type="scientific">Candidatus Thiomargarita nelsonii</name>
    <dbReference type="NCBI Taxonomy" id="1003181"/>
    <lineage>
        <taxon>Bacteria</taxon>
        <taxon>Pseudomonadati</taxon>
        <taxon>Pseudomonadota</taxon>
        <taxon>Gammaproteobacteria</taxon>
        <taxon>Thiotrichales</taxon>
        <taxon>Thiotrichaceae</taxon>
        <taxon>Thiomargarita</taxon>
    </lineage>
</organism>
<protein>
    <submittedName>
        <fullName evidence="1">Uncharacterized protein</fullName>
    </submittedName>
</protein>
<keyword evidence="2" id="KW-1185">Reference proteome</keyword>
<proteinExistence type="predicted"/>
<dbReference type="EMBL" id="LUTY01000158">
    <property type="protein sequence ID" value="OAD23798.1"/>
    <property type="molecule type" value="Genomic_DNA"/>
</dbReference>
<dbReference type="Proteomes" id="UP000076962">
    <property type="component" value="Unassembled WGS sequence"/>
</dbReference>
<accession>A0A176S7B9</accession>
<evidence type="ECO:0000313" key="1">
    <source>
        <dbReference type="EMBL" id="OAD23798.1"/>
    </source>
</evidence>
<evidence type="ECO:0000313" key="2">
    <source>
        <dbReference type="Proteomes" id="UP000076962"/>
    </source>
</evidence>